<dbReference type="GeneID" id="4388241"/>
<dbReference type="RefSeq" id="XP_001219446.1">
    <property type="nucleotide sequence ID" value="XM_001219445.1"/>
</dbReference>
<accession>Q2HHS9</accession>
<evidence type="ECO:0000313" key="2">
    <source>
        <dbReference type="Proteomes" id="UP000001056"/>
    </source>
</evidence>
<dbReference type="InParanoid" id="Q2HHS9"/>
<organism evidence="1 2">
    <name type="scientific">Chaetomium globosum (strain ATCC 6205 / CBS 148.51 / DSM 1962 / NBRC 6347 / NRRL 1970)</name>
    <name type="common">Soil fungus</name>
    <dbReference type="NCBI Taxonomy" id="306901"/>
    <lineage>
        <taxon>Eukaryota</taxon>
        <taxon>Fungi</taxon>
        <taxon>Dikarya</taxon>
        <taxon>Ascomycota</taxon>
        <taxon>Pezizomycotina</taxon>
        <taxon>Sordariomycetes</taxon>
        <taxon>Sordariomycetidae</taxon>
        <taxon>Sordariales</taxon>
        <taxon>Chaetomiaceae</taxon>
        <taxon>Chaetomium</taxon>
    </lineage>
</organism>
<dbReference type="Proteomes" id="UP000001056">
    <property type="component" value="Unassembled WGS sequence"/>
</dbReference>
<dbReference type="VEuPathDB" id="FungiDB:CHGG_00225"/>
<gene>
    <name evidence="1" type="ORF">CHGG_00225</name>
</gene>
<name>Q2HHS9_CHAGB</name>
<reference evidence="2" key="1">
    <citation type="journal article" date="2015" name="Genome Announc.">
        <title>Draft genome sequence of the cellulolytic fungus Chaetomium globosum.</title>
        <authorList>
            <person name="Cuomo C.A."/>
            <person name="Untereiner W.A."/>
            <person name="Ma L.-J."/>
            <person name="Grabherr M."/>
            <person name="Birren B.W."/>
        </authorList>
    </citation>
    <scope>NUCLEOTIDE SEQUENCE [LARGE SCALE GENOMIC DNA]</scope>
    <source>
        <strain evidence="2">ATCC 6205 / CBS 148.51 / DSM 1962 / NBRC 6347 / NRRL 1970</strain>
    </source>
</reference>
<evidence type="ECO:0000313" key="1">
    <source>
        <dbReference type="EMBL" id="EAQ91990.1"/>
    </source>
</evidence>
<sequence>MQHGVLSSPVPCFPYISAIIIFKESEFWWLAMGHLVHKYLVSAQRAGLLSQAQKAMPG</sequence>
<dbReference type="HOGENOM" id="CLU_2978931_0_0_1"/>
<dbReference type="EMBL" id="CH408029">
    <property type="protein sequence ID" value="EAQ91990.1"/>
    <property type="molecule type" value="Genomic_DNA"/>
</dbReference>
<protein>
    <submittedName>
        <fullName evidence="1">Uncharacterized protein</fullName>
    </submittedName>
</protein>
<keyword evidence="2" id="KW-1185">Reference proteome</keyword>
<dbReference type="AlphaFoldDB" id="Q2HHS9"/>
<proteinExistence type="predicted"/>